<dbReference type="Proteomes" id="UP000240987">
    <property type="component" value="Unassembled WGS sequence"/>
</dbReference>
<dbReference type="GO" id="GO:0009279">
    <property type="term" value="C:cell outer membrane"/>
    <property type="evidence" value="ECO:0007669"/>
    <property type="project" value="UniProtKB-SubCell"/>
</dbReference>
<evidence type="ECO:0000313" key="6">
    <source>
        <dbReference type="Proteomes" id="UP000240987"/>
    </source>
</evidence>
<keyword evidence="3" id="KW-0472">Membrane</keyword>
<dbReference type="OrthoDB" id="6212428at2"/>
<dbReference type="PANTHER" id="PTHR34501">
    <property type="entry name" value="PROTEIN YDDL-RELATED"/>
    <property type="match status" value="1"/>
</dbReference>
<dbReference type="InterPro" id="IPR050298">
    <property type="entry name" value="Gram-neg_bact_OMP"/>
</dbReference>
<dbReference type="Gene3D" id="2.40.160.10">
    <property type="entry name" value="Porin"/>
    <property type="match status" value="1"/>
</dbReference>
<dbReference type="EMBL" id="PYMJ01000006">
    <property type="protein sequence ID" value="PSU49567.1"/>
    <property type="molecule type" value="Genomic_DNA"/>
</dbReference>
<dbReference type="AlphaFoldDB" id="A0A2T3JKM2"/>
<proteinExistence type="predicted"/>
<dbReference type="GO" id="GO:0015288">
    <property type="term" value="F:porin activity"/>
    <property type="evidence" value="ECO:0007669"/>
    <property type="project" value="InterPro"/>
</dbReference>
<dbReference type="InterPro" id="IPR023614">
    <property type="entry name" value="Porin_dom_sf"/>
</dbReference>
<dbReference type="PANTHER" id="PTHR34501:SF2">
    <property type="entry name" value="OUTER MEMBRANE PORIN F-RELATED"/>
    <property type="match status" value="1"/>
</dbReference>
<evidence type="ECO:0000256" key="2">
    <source>
        <dbReference type="ARBA" id="ARBA00022729"/>
    </source>
</evidence>
<evidence type="ECO:0000256" key="4">
    <source>
        <dbReference type="SAM" id="SignalP"/>
    </source>
</evidence>
<dbReference type="InterPro" id="IPR033900">
    <property type="entry name" value="Gram_neg_porin_domain"/>
</dbReference>
<keyword evidence="2 4" id="KW-0732">Signal</keyword>
<comment type="subcellular location">
    <subcellularLocation>
        <location evidence="1">Cell outer membrane</location>
        <topology evidence="1">Multi-pass membrane protein</topology>
    </subcellularLocation>
</comment>
<accession>A0A2T3JKM2</accession>
<feature type="chain" id="PRO_5015653389" evidence="4">
    <location>
        <begin position="22"/>
        <end position="340"/>
    </location>
</feature>
<sequence length="340" mass="37097">MNMKFIAIVVAAATVSIPVSAATVYQDDNTVFNVGGRAEVRANISDANKEFNNAGIETNDSTYKDKSRVRLTVDGKQTYNSDITFVGKYEFELTEKTDGGSDDVAMNTRHLYAGAETSFGDVFYGHQVNAVTYITDWTDVAETFSGYTNEYNVATADRAKNMLRYATTTSYGLTFQIDGNFNSDSQSDGYGAIVAYELPIGLELGAGYAASDQTYGNQFDTDSSDTYLLAAKYANDGIWLAAMYQGGDISFDGTSDSDFSAVDLYAGYSFGDNTINMTYNYYSADDIGALDIDFIGIEYARYMGSVALFGSYKFNLLDEGEGGEGDNDEDELQLGLRYGF</sequence>
<organism evidence="5 6">
    <name type="scientific">Photobacterium frigidiphilum</name>
    <dbReference type="NCBI Taxonomy" id="264736"/>
    <lineage>
        <taxon>Bacteria</taxon>
        <taxon>Pseudomonadati</taxon>
        <taxon>Pseudomonadota</taxon>
        <taxon>Gammaproteobacteria</taxon>
        <taxon>Vibrionales</taxon>
        <taxon>Vibrionaceae</taxon>
        <taxon>Photobacterium</taxon>
    </lineage>
</organism>
<evidence type="ECO:0000313" key="5">
    <source>
        <dbReference type="EMBL" id="PSU49567.1"/>
    </source>
</evidence>
<keyword evidence="6" id="KW-1185">Reference proteome</keyword>
<dbReference type="Pfam" id="PF00267">
    <property type="entry name" value="Porin_1"/>
    <property type="match status" value="1"/>
</dbReference>
<evidence type="ECO:0000256" key="1">
    <source>
        <dbReference type="ARBA" id="ARBA00004571"/>
    </source>
</evidence>
<name>A0A2T3JKM2_9GAMM</name>
<dbReference type="CDD" id="cd00342">
    <property type="entry name" value="gram_neg_porins"/>
    <property type="match status" value="1"/>
</dbReference>
<dbReference type="SUPFAM" id="SSF56935">
    <property type="entry name" value="Porins"/>
    <property type="match status" value="1"/>
</dbReference>
<gene>
    <name evidence="5" type="ORF">C9J12_08030</name>
</gene>
<comment type="caution">
    <text evidence="5">The sequence shown here is derived from an EMBL/GenBank/DDBJ whole genome shotgun (WGS) entry which is preliminary data.</text>
</comment>
<reference evidence="5 6" key="1">
    <citation type="submission" date="2018-01" db="EMBL/GenBank/DDBJ databases">
        <title>Whole genome sequencing of Histamine producing bacteria.</title>
        <authorList>
            <person name="Butler K."/>
        </authorList>
    </citation>
    <scope>NUCLEOTIDE SEQUENCE [LARGE SCALE GENOMIC DNA]</scope>
    <source>
        <strain evidence="5 6">JCM 12947</strain>
    </source>
</reference>
<feature type="signal peptide" evidence="4">
    <location>
        <begin position="1"/>
        <end position="21"/>
    </location>
</feature>
<protein>
    <submittedName>
        <fullName evidence="5">Porin</fullName>
    </submittedName>
</protein>
<dbReference type="RefSeq" id="WP_107242218.1">
    <property type="nucleotide sequence ID" value="NZ_PYMJ01000006.1"/>
</dbReference>
<evidence type="ECO:0000256" key="3">
    <source>
        <dbReference type="ARBA" id="ARBA00023136"/>
    </source>
</evidence>
<dbReference type="InterPro" id="IPR001702">
    <property type="entry name" value="Porin_Gram-ve"/>
</dbReference>